<dbReference type="EMBL" id="CAOF01000120">
    <property type="protein sequence ID" value="CCO47375.1"/>
    <property type="molecule type" value="Genomic_DNA"/>
</dbReference>
<reference evidence="1 2" key="1">
    <citation type="journal article" date="2013" name="ISME J.">
        <title>Comparative genomics of pathogenic lineages of Vibrio nigripulchritudo identifies virulence-associated traits.</title>
        <authorList>
            <person name="Goudenege D."/>
            <person name="Labreuche Y."/>
            <person name="Krin E."/>
            <person name="Ansquer D."/>
            <person name="Mangenot S."/>
            <person name="Calteau A."/>
            <person name="Medigue C."/>
            <person name="Mazel D."/>
            <person name="Polz M.F."/>
            <person name="Le Roux F."/>
        </authorList>
    </citation>
    <scope>NUCLEOTIDE SEQUENCE [LARGE SCALE GENOMIC DNA]</scope>
    <source>
        <strain evidence="1 2">SOn1</strain>
    </source>
</reference>
<accession>A0AAV2VSF0</accession>
<dbReference type="AlphaFoldDB" id="A0AAV2VSF0"/>
<name>A0AAV2VSF0_9VIBR</name>
<evidence type="ECO:0000313" key="1">
    <source>
        <dbReference type="EMBL" id="CCO47375.1"/>
    </source>
</evidence>
<protein>
    <submittedName>
        <fullName evidence="1">Uncharacterized protein</fullName>
    </submittedName>
</protein>
<proteinExistence type="predicted"/>
<gene>
    <name evidence="1" type="ORF">VIBNISOn1_30066</name>
</gene>
<evidence type="ECO:0000313" key="2">
    <source>
        <dbReference type="Proteomes" id="UP000018211"/>
    </source>
</evidence>
<comment type="caution">
    <text evidence="1">The sequence shown here is derived from an EMBL/GenBank/DDBJ whole genome shotgun (WGS) entry which is preliminary data.</text>
</comment>
<organism evidence="1 2">
    <name type="scientific">Vibrio nigripulchritudo SOn1</name>
    <dbReference type="NCBI Taxonomy" id="1238450"/>
    <lineage>
        <taxon>Bacteria</taxon>
        <taxon>Pseudomonadati</taxon>
        <taxon>Pseudomonadota</taxon>
        <taxon>Gammaproteobacteria</taxon>
        <taxon>Vibrionales</taxon>
        <taxon>Vibrionaceae</taxon>
        <taxon>Vibrio</taxon>
    </lineage>
</organism>
<sequence>MMNAVLSNPDCLSKQSQVSQFLLAEQVIRHTMGNHSSAAEEPCISNGGSPFRFKDCPRITDAIFTEPYSHLYRYCGVTSQKSMSGIGNVRHRVDTLSTKNSSKEYRVALLSPSSLVSRLSHHDTMPQHTRLIKGEAVYV</sequence>
<dbReference type="Proteomes" id="UP000018211">
    <property type="component" value="Unassembled WGS sequence"/>
</dbReference>